<reference evidence="4" key="1">
    <citation type="journal article" date="2021" name="Proc. Natl. Acad. Sci. U.S.A.">
        <title>A Catalog of Tens of Thousands of Viruses from Human Metagenomes Reveals Hidden Associations with Chronic Diseases.</title>
        <authorList>
            <person name="Tisza M.J."/>
            <person name="Buck C.B."/>
        </authorList>
    </citation>
    <scope>NUCLEOTIDE SEQUENCE</scope>
    <source>
        <strain evidence="4">CtBeL15</strain>
    </source>
</reference>
<evidence type="ECO:0000313" key="4">
    <source>
        <dbReference type="EMBL" id="DAF99996.1"/>
    </source>
</evidence>
<proteinExistence type="predicted"/>
<organism evidence="4">
    <name type="scientific">Siphoviridae sp. ctBeL15</name>
    <dbReference type="NCBI Taxonomy" id="2825374"/>
    <lineage>
        <taxon>Viruses</taxon>
        <taxon>Duplodnaviria</taxon>
        <taxon>Heunggongvirae</taxon>
        <taxon>Uroviricota</taxon>
        <taxon>Caudoviricetes</taxon>
    </lineage>
</organism>
<dbReference type="InterPro" id="IPR000424">
    <property type="entry name" value="Primosome_PriB/ssb"/>
</dbReference>
<dbReference type="GO" id="GO:0003697">
    <property type="term" value="F:single-stranded DNA binding"/>
    <property type="evidence" value="ECO:0007669"/>
    <property type="project" value="InterPro"/>
</dbReference>
<dbReference type="Gene3D" id="2.40.50.140">
    <property type="entry name" value="Nucleic acid-binding proteins"/>
    <property type="match status" value="1"/>
</dbReference>
<dbReference type="EMBL" id="BK016176">
    <property type="protein sequence ID" value="DAF99996.1"/>
    <property type="molecule type" value="Genomic_DNA"/>
</dbReference>
<evidence type="ECO:0000256" key="2">
    <source>
        <dbReference type="PROSITE-ProRule" id="PRU00252"/>
    </source>
</evidence>
<dbReference type="InterPro" id="IPR012340">
    <property type="entry name" value="NA-bd_OB-fold"/>
</dbReference>
<feature type="region of interest" description="Disordered" evidence="3">
    <location>
        <begin position="142"/>
        <end position="186"/>
    </location>
</feature>
<evidence type="ECO:0000256" key="1">
    <source>
        <dbReference type="ARBA" id="ARBA00023125"/>
    </source>
</evidence>
<accession>A0A8S5UZW4</accession>
<sequence length="186" mass="20348">MPLFVRKRLDGEGKADGSQYMICTGSVSRDPRIGAIPKNNLPKVEFGMGYDSKQFMNVCAVGDNAATKLSACLEKGDAVCVVGTWRQKPYTTKDGEAKVWSELRADLVLPMGALEMLLQVPVEVFLRLADLLPQLEKLCAGETPTGKPSGTQNTAQQSAAALHEMEEDELLPWDKDRADEDYDLGI</sequence>
<keyword evidence="1 2" id="KW-0238">DNA-binding</keyword>
<name>A0A8S5UZW4_9CAUD</name>
<feature type="compositionally biased region" description="Polar residues" evidence="3">
    <location>
        <begin position="146"/>
        <end position="159"/>
    </location>
</feature>
<dbReference type="SUPFAM" id="SSF50249">
    <property type="entry name" value="Nucleic acid-binding proteins"/>
    <property type="match status" value="1"/>
</dbReference>
<dbReference type="PROSITE" id="PS50935">
    <property type="entry name" value="SSB"/>
    <property type="match status" value="1"/>
</dbReference>
<protein>
    <submittedName>
        <fullName evidence="4">Single-stranded DNA-binding protein</fullName>
    </submittedName>
</protein>
<evidence type="ECO:0000256" key="3">
    <source>
        <dbReference type="SAM" id="MobiDB-lite"/>
    </source>
</evidence>